<proteinExistence type="predicted"/>
<evidence type="ECO:0000313" key="3">
    <source>
        <dbReference type="EMBL" id="TPX12433.1"/>
    </source>
</evidence>
<organism evidence="3 4">
    <name type="scientific">Thyridium curvatum</name>
    <dbReference type="NCBI Taxonomy" id="1093900"/>
    <lineage>
        <taxon>Eukaryota</taxon>
        <taxon>Fungi</taxon>
        <taxon>Dikarya</taxon>
        <taxon>Ascomycota</taxon>
        <taxon>Pezizomycotina</taxon>
        <taxon>Sordariomycetes</taxon>
        <taxon>Sordariomycetidae</taxon>
        <taxon>Thyridiales</taxon>
        <taxon>Thyridiaceae</taxon>
        <taxon>Thyridium</taxon>
    </lineage>
</organism>
<keyword evidence="4" id="KW-1185">Reference proteome</keyword>
<name>A0A507AXR2_9PEZI</name>
<gene>
    <name evidence="3" type="ORF">E0L32_006845</name>
</gene>
<evidence type="ECO:0000259" key="2">
    <source>
        <dbReference type="Pfam" id="PF23155"/>
    </source>
</evidence>
<feature type="domain" description="DUF7053" evidence="2">
    <location>
        <begin position="4"/>
        <end position="193"/>
    </location>
</feature>
<dbReference type="InParanoid" id="A0A507AXR2"/>
<dbReference type="Proteomes" id="UP000319257">
    <property type="component" value="Unassembled WGS sequence"/>
</dbReference>
<reference evidence="3 4" key="1">
    <citation type="submission" date="2019-06" db="EMBL/GenBank/DDBJ databases">
        <title>Draft genome sequence of the filamentous fungus Phialemoniopsis curvata isolated from diesel fuel.</title>
        <authorList>
            <person name="Varaljay V.A."/>
            <person name="Lyon W.J."/>
            <person name="Crouch A.L."/>
            <person name="Drake C.E."/>
            <person name="Hollomon J.M."/>
            <person name="Nadeau L.J."/>
            <person name="Nunn H.S."/>
            <person name="Stevenson B.S."/>
            <person name="Bojanowski C.L."/>
            <person name="Crookes-Goodson W.J."/>
        </authorList>
    </citation>
    <scope>NUCLEOTIDE SEQUENCE [LARGE SCALE GENOMIC DNA]</scope>
    <source>
        <strain evidence="3 4">D216</strain>
    </source>
</reference>
<feature type="region of interest" description="Disordered" evidence="1">
    <location>
        <begin position="121"/>
        <end position="146"/>
    </location>
</feature>
<accession>A0A507AXR2</accession>
<dbReference type="Pfam" id="PF23155">
    <property type="entry name" value="DUF7053"/>
    <property type="match status" value="1"/>
</dbReference>
<dbReference type="OrthoDB" id="4276610at2759"/>
<protein>
    <recommendedName>
        <fullName evidence="2">DUF7053 domain-containing protein</fullName>
    </recommendedName>
</protein>
<evidence type="ECO:0000256" key="1">
    <source>
        <dbReference type="SAM" id="MobiDB-lite"/>
    </source>
</evidence>
<evidence type="ECO:0000313" key="4">
    <source>
        <dbReference type="Proteomes" id="UP000319257"/>
    </source>
</evidence>
<sequence>MPSKLTFQIAHPLPPWVSPDDVLAALHSYEPLITPNPYLVSFARRPVQIDEIVSDPFFRDDGRQLVAYEVRDRVPLVPGLAHKSVTIPCVMQSFDGGVRCRSLAQAGVKVWSTWTLRLQEQRPSRDRRDRDAAGTGSDSDSVGPAKTTAVGMAAGWELVEEARVECSPLVKPFVTKSFEAGHREILRKVIEGVAQRSAESQAELLRQRRLSQSFQEDRAFHSNPIVSS</sequence>
<dbReference type="PANTHER" id="PTHR38117:SF1">
    <property type="entry name" value="DUF3074 DOMAIN-CONTAINING PROTEIN"/>
    <property type="match status" value="1"/>
</dbReference>
<dbReference type="InterPro" id="IPR055481">
    <property type="entry name" value="DUF7053"/>
</dbReference>
<dbReference type="EMBL" id="SKBQ01000040">
    <property type="protein sequence ID" value="TPX12433.1"/>
    <property type="molecule type" value="Genomic_DNA"/>
</dbReference>
<dbReference type="PANTHER" id="PTHR38117">
    <property type="entry name" value="NACHT AND WD40 DOMAIN PROTEIN"/>
    <property type="match status" value="1"/>
</dbReference>
<feature type="compositionally biased region" description="Basic and acidic residues" evidence="1">
    <location>
        <begin position="121"/>
        <end position="132"/>
    </location>
</feature>
<comment type="caution">
    <text evidence="3">The sequence shown here is derived from an EMBL/GenBank/DDBJ whole genome shotgun (WGS) entry which is preliminary data.</text>
</comment>
<dbReference type="AlphaFoldDB" id="A0A507AXR2"/>
<dbReference type="GeneID" id="41974292"/>
<dbReference type="STRING" id="1093900.A0A507AXR2"/>
<dbReference type="RefSeq" id="XP_030994144.1">
    <property type="nucleotide sequence ID" value="XM_031141522.1"/>
</dbReference>